<proteinExistence type="inferred from homology"/>
<keyword evidence="4 6" id="KW-0853">WD repeat</keyword>
<keyword evidence="9" id="KW-1185">Reference proteome</keyword>
<dbReference type="FunFam" id="2.130.10.10:FF:000180">
    <property type="entry name" value="WD repeat-containing protein 76"/>
    <property type="match status" value="1"/>
</dbReference>
<feature type="region of interest" description="Disordered" evidence="7">
    <location>
        <begin position="142"/>
        <end position="161"/>
    </location>
</feature>
<dbReference type="InterPro" id="IPR015943">
    <property type="entry name" value="WD40/YVTN_repeat-like_dom_sf"/>
</dbReference>
<evidence type="ECO:0000256" key="7">
    <source>
        <dbReference type="SAM" id="MobiDB-lite"/>
    </source>
</evidence>
<sequence>MRQVRIQLTPVQLSSDGEGERKRHLAQKRLLKQFSNSEMCSSDEPTAKKVCDHHALGSQNSEEAAFRGESPEHAPVASEDSSSSSDSEDPENVGKDCEDGPPELSVYERKRLKNITENARFFASLKMFETAARLREITTKGRSCERKRVRPPKSEPATACRRSMRLQRVDPTGLPLPEPQAQPEPVEEHPRLPPGLLPMVPADQEQGAERTKGFLEMWAKISQVEPKEEERITCTLESYQSSLRRMVLSRDSVAKVVRDRIYSVAVHPSESKTLVAAGDKWGQIGLWDLECGSEDGIHTFVTHSRPVSCIGFSPSNPAQLFSLSHDGTIRCGDVTRATFEEVYRNEEQSLSSFDFLASDASTLLVGMWDGIVAVVDRRTPETSSELSADLDSLTRTVHVHPVNRHYFVIAGARNVGIYDVRHLKMRGNKPVVSLAGHTKSVASAYFSPVTGNRVLTTCADDTLRIFGTKCLSSLAPALTTIRHNNNTGRWLTRFRAVWDPKREDCFVVGSMSRPRRIEAFRANGEMLQAFLSEDHLGSICSINAWHPSRYILAGGNSSGRLHVFKE</sequence>
<dbReference type="InterPro" id="IPR001680">
    <property type="entry name" value="WD40_rpt"/>
</dbReference>
<name>L7N025_ANOCA</name>
<dbReference type="PANTHER" id="PTHR14773">
    <property type="entry name" value="WD REPEAT-CONTAINING PROTEIN 76"/>
    <property type="match status" value="1"/>
</dbReference>
<dbReference type="InterPro" id="IPR050853">
    <property type="entry name" value="WD_repeat_DNA-damage-binding"/>
</dbReference>
<dbReference type="Pfam" id="PF00400">
    <property type="entry name" value="WD40"/>
    <property type="match status" value="2"/>
</dbReference>
<evidence type="ECO:0000256" key="3">
    <source>
        <dbReference type="ARBA" id="ARBA00021234"/>
    </source>
</evidence>
<dbReference type="HOGENOM" id="CLU_017019_0_0_1"/>
<protein>
    <recommendedName>
        <fullName evidence="3 6">WD repeat-containing protein 76</fullName>
    </recommendedName>
</protein>
<keyword evidence="5" id="KW-0677">Repeat</keyword>
<dbReference type="SUPFAM" id="SSF50978">
    <property type="entry name" value="WD40 repeat-like"/>
    <property type="match status" value="1"/>
</dbReference>
<dbReference type="Bgee" id="ENSACAG00000015499">
    <property type="expression patterns" value="Expressed in ovary and 12 other cell types or tissues"/>
</dbReference>
<dbReference type="GO" id="GO:0003677">
    <property type="term" value="F:DNA binding"/>
    <property type="evidence" value="ECO:0000318"/>
    <property type="project" value="GO_Central"/>
</dbReference>
<feature type="region of interest" description="Disordered" evidence="7">
    <location>
        <begin position="1"/>
        <end position="23"/>
    </location>
</feature>
<evidence type="ECO:0000256" key="2">
    <source>
        <dbReference type="ARBA" id="ARBA00005434"/>
    </source>
</evidence>
<dbReference type="AlphaFoldDB" id="L7N025"/>
<dbReference type="STRING" id="28377.ENSACAP00000015248"/>
<gene>
    <name evidence="8" type="primary">wdr76</name>
</gene>
<dbReference type="eggNOG" id="KOG4328">
    <property type="taxonomic scope" value="Eukaryota"/>
</dbReference>
<accession>L7N025</accession>
<comment type="similarity">
    <text evidence="2 6">Belongs to the WD repeat DDB2/WDR76 family.</text>
</comment>
<organism evidence="8 9">
    <name type="scientific">Anolis carolinensis</name>
    <name type="common">Green anole</name>
    <name type="synonym">American chameleon</name>
    <dbReference type="NCBI Taxonomy" id="28377"/>
    <lineage>
        <taxon>Eukaryota</taxon>
        <taxon>Metazoa</taxon>
        <taxon>Chordata</taxon>
        <taxon>Craniata</taxon>
        <taxon>Vertebrata</taxon>
        <taxon>Euteleostomi</taxon>
        <taxon>Lepidosauria</taxon>
        <taxon>Squamata</taxon>
        <taxon>Bifurcata</taxon>
        <taxon>Unidentata</taxon>
        <taxon>Episquamata</taxon>
        <taxon>Toxicofera</taxon>
        <taxon>Iguania</taxon>
        <taxon>Dactyloidae</taxon>
        <taxon>Anolis</taxon>
    </lineage>
</organism>
<dbReference type="SMART" id="SM00320">
    <property type="entry name" value="WD40"/>
    <property type="match status" value="5"/>
</dbReference>
<evidence type="ECO:0000313" key="8">
    <source>
        <dbReference type="Ensembl" id="ENSACAP00000015248.3"/>
    </source>
</evidence>
<dbReference type="Proteomes" id="UP000001646">
    <property type="component" value="Unplaced"/>
</dbReference>
<dbReference type="GeneTree" id="ENSGT00510000048144"/>
<dbReference type="KEGG" id="acs:100567947"/>
<evidence type="ECO:0000256" key="5">
    <source>
        <dbReference type="ARBA" id="ARBA00022737"/>
    </source>
</evidence>
<dbReference type="InterPro" id="IPR036322">
    <property type="entry name" value="WD40_repeat_dom_sf"/>
</dbReference>
<feature type="region of interest" description="Disordered" evidence="7">
    <location>
        <begin position="53"/>
        <end position="104"/>
    </location>
</feature>
<comment type="subunit">
    <text evidence="6">Interacts with CUL4A and/or CUL4B.</text>
</comment>
<feature type="region of interest" description="Disordered" evidence="7">
    <location>
        <begin position="170"/>
        <end position="191"/>
    </location>
</feature>
<evidence type="ECO:0000256" key="6">
    <source>
        <dbReference type="RuleBase" id="RU365004"/>
    </source>
</evidence>
<dbReference type="InParanoid" id="L7N025"/>
<evidence type="ECO:0000313" key="9">
    <source>
        <dbReference type="Proteomes" id="UP000001646"/>
    </source>
</evidence>
<evidence type="ECO:0000256" key="4">
    <source>
        <dbReference type="ARBA" id="ARBA00022574"/>
    </source>
</evidence>
<evidence type="ECO:0000256" key="1">
    <source>
        <dbReference type="ARBA" id="ARBA00002530"/>
    </source>
</evidence>
<dbReference type="Gene3D" id="2.130.10.10">
    <property type="entry name" value="YVTN repeat-like/Quinoprotein amine dehydrogenase"/>
    <property type="match status" value="1"/>
</dbReference>
<dbReference type="OrthoDB" id="9890280at2759"/>
<dbReference type="PANTHER" id="PTHR14773:SF0">
    <property type="entry name" value="WD REPEAT-CONTAINING PROTEIN 76"/>
    <property type="match status" value="1"/>
</dbReference>
<reference evidence="8" key="1">
    <citation type="submission" date="2009-12" db="EMBL/GenBank/DDBJ databases">
        <title>The Genome Sequence of Anolis carolinensis (Green Anole Lizard).</title>
        <authorList>
            <consortium name="The Genome Sequencing Platform"/>
            <person name="Di Palma F."/>
            <person name="Alfoldi J."/>
            <person name="Heiman D."/>
            <person name="Young S."/>
            <person name="Grabherr M."/>
            <person name="Johnson J."/>
            <person name="Lander E.S."/>
            <person name="Lindblad-Toh K."/>
        </authorList>
    </citation>
    <scope>NUCLEOTIDE SEQUENCE [LARGE SCALE GENOMIC DNA]</scope>
    <source>
        <strain evidence="8">JBL SC #1</strain>
    </source>
</reference>
<dbReference type="GeneID" id="100567947"/>
<comment type="function">
    <text evidence="1 6">Specifically binds 5-hydroxymethylcytosine (5hmC), suggesting that it acts as a specific reader of 5hmC.</text>
</comment>
<dbReference type="CTD" id="79968"/>
<dbReference type="Ensembl" id="ENSACAT00000015557.3">
    <property type="protein sequence ID" value="ENSACAP00000015248.3"/>
    <property type="gene ID" value="ENSACAG00000015499.3"/>
</dbReference>
<dbReference type="GO" id="GO:2000001">
    <property type="term" value="P:regulation of DNA damage checkpoint"/>
    <property type="evidence" value="ECO:0000318"/>
    <property type="project" value="GO_Central"/>
</dbReference>
<reference evidence="8" key="2">
    <citation type="submission" date="2025-08" db="UniProtKB">
        <authorList>
            <consortium name="Ensembl"/>
        </authorList>
    </citation>
    <scope>IDENTIFICATION</scope>
</reference>
<reference evidence="8" key="3">
    <citation type="submission" date="2025-09" db="UniProtKB">
        <authorList>
            <consortium name="Ensembl"/>
        </authorList>
    </citation>
    <scope>IDENTIFICATION</scope>
</reference>
<dbReference type="GO" id="GO:0005634">
    <property type="term" value="C:nucleus"/>
    <property type="evidence" value="ECO:0000318"/>
    <property type="project" value="GO_Central"/>
</dbReference>